<reference evidence="2 3" key="1">
    <citation type="journal article" date="2018" name="Nat. Ecol. Evol.">
        <title>Pezizomycetes genomes reveal the molecular basis of ectomycorrhizal truffle lifestyle.</title>
        <authorList>
            <person name="Murat C."/>
            <person name="Payen T."/>
            <person name="Noel B."/>
            <person name="Kuo A."/>
            <person name="Morin E."/>
            <person name="Chen J."/>
            <person name="Kohler A."/>
            <person name="Krizsan K."/>
            <person name="Balestrini R."/>
            <person name="Da Silva C."/>
            <person name="Montanini B."/>
            <person name="Hainaut M."/>
            <person name="Levati E."/>
            <person name="Barry K.W."/>
            <person name="Belfiori B."/>
            <person name="Cichocki N."/>
            <person name="Clum A."/>
            <person name="Dockter R.B."/>
            <person name="Fauchery L."/>
            <person name="Guy J."/>
            <person name="Iotti M."/>
            <person name="Le Tacon F."/>
            <person name="Lindquist E.A."/>
            <person name="Lipzen A."/>
            <person name="Malagnac F."/>
            <person name="Mello A."/>
            <person name="Molinier V."/>
            <person name="Miyauchi S."/>
            <person name="Poulain J."/>
            <person name="Riccioni C."/>
            <person name="Rubini A."/>
            <person name="Sitrit Y."/>
            <person name="Splivallo R."/>
            <person name="Traeger S."/>
            <person name="Wang M."/>
            <person name="Zifcakova L."/>
            <person name="Wipf D."/>
            <person name="Zambonelli A."/>
            <person name="Paolocci F."/>
            <person name="Nowrousian M."/>
            <person name="Ottonello S."/>
            <person name="Baldrian P."/>
            <person name="Spatafora J.W."/>
            <person name="Henrissat B."/>
            <person name="Nagy L.G."/>
            <person name="Aury J.M."/>
            <person name="Wincker P."/>
            <person name="Grigoriev I.V."/>
            <person name="Bonfante P."/>
            <person name="Martin F.M."/>
        </authorList>
    </citation>
    <scope>NUCLEOTIDE SEQUENCE [LARGE SCALE GENOMIC DNA]</scope>
    <source>
        <strain evidence="2 3">120613-1</strain>
    </source>
</reference>
<name>A0A3N4J5Z3_9PEZI</name>
<dbReference type="AlphaFoldDB" id="A0A3N4J5Z3"/>
<gene>
    <name evidence="2" type="ORF">L873DRAFT_1514241</name>
</gene>
<keyword evidence="1" id="KW-1133">Transmembrane helix</keyword>
<keyword evidence="1" id="KW-0472">Membrane</keyword>
<evidence type="ECO:0000256" key="1">
    <source>
        <dbReference type="SAM" id="Phobius"/>
    </source>
</evidence>
<sequence length="108" mass="12415">MFFFYFILSELLVRSRILQSRFLAQVLTPQPRQEAGINRIGLARHVLLISLTPLLSSQPNCWLVKSLRLPLTLSNPATGENKVVIYSLPCLGPTFLFLFIFFFVRFVI</sequence>
<proteinExistence type="predicted"/>
<accession>A0A3N4J5Z3</accession>
<evidence type="ECO:0000313" key="2">
    <source>
        <dbReference type="EMBL" id="RPA93586.1"/>
    </source>
</evidence>
<organism evidence="2 3">
    <name type="scientific">Choiromyces venosus 120613-1</name>
    <dbReference type="NCBI Taxonomy" id="1336337"/>
    <lineage>
        <taxon>Eukaryota</taxon>
        <taxon>Fungi</taxon>
        <taxon>Dikarya</taxon>
        <taxon>Ascomycota</taxon>
        <taxon>Pezizomycotina</taxon>
        <taxon>Pezizomycetes</taxon>
        <taxon>Pezizales</taxon>
        <taxon>Tuberaceae</taxon>
        <taxon>Choiromyces</taxon>
    </lineage>
</organism>
<feature type="transmembrane region" description="Helical" evidence="1">
    <location>
        <begin position="83"/>
        <end position="104"/>
    </location>
</feature>
<evidence type="ECO:0000313" key="3">
    <source>
        <dbReference type="Proteomes" id="UP000276215"/>
    </source>
</evidence>
<keyword evidence="1" id="KW-0812">Transmembrane</keyword>
<keyword evidence="3" id="KW-1185">Reference proteome</keyword>
<protein>
    <submittedName>
        <fullName evidence="2">Uncharacterized protein</fullName>
    </submittedName>
</protein>
<dbReference type="Proteomes" id="UP000276215">
    <property type="component" value="Unassembled WGS sequence"/>
</dbReference>
<dbReference type="EMBL" id="ML120449">
    <property type="protein sequence ID" value="RPA93586.1"/>
    <property type="molecule type" value="Genomic_DNA"/>
</dbReference>